<dbReference type="KEGG" id="nfl:COO91_07060"/>
<gene>
    <name evidence="2" type="ORF">COO91_07060</name>
</gene>
<evidence type="ECO:0000256" key="1">
    <source>
        <dbReference type="SAM" id="MobiDB-lite"/>
    </source>
</evidence>
<accession>A0A2K8T005</accession>
<organism evidence="2 3">
    <name type="scientific">Nostoc flagelliforme CCNUN1</name>
    <dbReference type="NCBI Taxonomy" id="2038116"/>
    <lineage>
        <taxon>Bacteria</taxon>
        <taxon>Bacillati</taxon>
        <taxon>Cyanobacteriota</taxon>
        <taxon>Cyanophyceae</taxon>
        <taxon>Nostocales</taxon>
        <taxon>Nostocaceae</taxon>
        <taxon>Nostoc</taxon>
    </lineage>
</organism>
<protein>
    <submittedName>
        <fullName evidence="2">Cation transport ATPase</fullName>
    </submittedName>
</protein>
<feature type="region of interest" description="Disordered" evidence="1">
    <location>
        <begin position="202"/>
        <end position="221"/>
    </location>
</feature>
<feature type="compositionally biased region" description="Polar residues" evidence="1">
    <location>
        <begin position="1"/>
        <end position="13"/>
    </location>
</feature>
<keyword evidence="3" id="KW-1185">Reference proteome</keyword>
<dbReference type="AlphaFoldDB" id="A0A2K8T005"/>
<dbReference type="Pfam" id="PF19991">
    <property type="entry name" value="HMA_2"/>
    <property type="match status" value="1"/>
</dbReference>
<reference evidence="2 3" key="1">
    <citation type="submission" date="2017-11" db="EMBL/GenBank/DDBJ databases">
        <title>Complete genome of a free-living desiccation-tolerant cyanobacterium and its photosynthetic adaptation to extreme terrestrial habitat.</title>
        <authorList>
            <person name="Shang J."/>
        </authorList>
    </citation>
    <scope>NUCLEOTIDE SEQUENCE [LARGE SCALE GENOMIC DNA]</scope>
    <source>
        <strain evidence="2 3">CCNUN1</strain>
    </source>
</reference>
<feature type="region of interest" description="Disordered" evidence="1">
    <location>
        <begin position="1"/>
        <end position="20"/>
    </location>
</feature>
<evidence type="ECO:0000313" key="2">
    <source>
        <dbReference type="EMBL" id="AUB41022.1"/>
    </source>
</evidence>
<proteinExistence type="predicted"/>
<dbReference type="EMBL" id="CP024785">
    <property type="protein sequence ID" value="AUB41022.1"/>
    <property type="molecule type" value="Genomic_DNA"/>
</dbReference>
<sequence length="221" mass="24901">MELKNSTMTSIKRSNSDKAASLNLRLPPKKAAKNVANKTAPSQKIFYSIVHTIPGRIRFRIPLLARDTEYANQLKLAIESDTRVTNVRANPKAASIVINYKVGVISDNQMREHLVNLIQTAQDVVVPKEVMAKSIVGTIFDALINLIDSTRKLNQARNVIVYRRVRTDVWERILSTSRSVIKRLKSATMFILPNKRWRLRGNGGMNSQPLKLKSASEPELV</sequence>
<evidence type="ECO:0000313" key="3">
    <source>
        <dbReference type="Proteomes" id="UP000232003"/>
    </source>
</evidence>
<name>A0A2K8T005_9NOSO</name>
<dbReference type="Proteomes" id="UP000232003">
    <property type="component" value="Chromosome"/>
</dbReference>